<name>A0A9D2ERM5_9FIRM</name>
<organism evidence="1 2">
    <name type="scientific">Candidatus Gemmiger excrementigallinarum</name>
    <dbReference type="NCBI Taxonomy" id="2838609"/>
    <lineage>
        <taxon>Bacteria</taxon>
        <taxon>Bacillati</taxon>
        <taxon>Bacillota</taxon>
        <taxon>Clostridia</taxon>
        <taxon>Eubacteriales</taxon>
        <taxon>Gemmiger</taxon>
    </lineage>
</organism>
<comment type="caution">
    <text evidence="1">The sequence shown here is derived from an EMBL/GenBank/DDBJ whole genome shotgun (WGS) entry which is preliminary data.</text>
</comment>
<dbReference type="EMBL" id="DXBP01000045">
    <property type="protein sequence ID" value="HIZ42255.1"/>
    <property type="molecule type" value="Genomic_DNA"/>
</dbReference>
<dbReference type="AlphaFoldDB" id="A0A9D2ERM5"/>
<evidence type="ECO:0000313" key="1">
    <source>
        <dbReference type="EMBL" id="HIZ42255.1"/>
    </source>
</evidence>
<reference evidence="1" key="2">
    <citation type="submission" date="2021-04" db="EMBL/GenBank/DDBJ databases">
        <authorList>
            <person name="Gilroy R."/>
        </authorList>
    </citation>
    <scope>NUCLEOTIDE SEQUENCE</scope>
    <source>
        <strain evidence="1">ChiSxjej1B13-11774</strain>
    </source>
</reference>
<accession>A0A9D2ERM5</accession>
<dbReference type="Proteomes" id="UP000824048">
    <property type="component" value="Unassembled WGS sequence"/>
</dbReference>
<proteinExistence type="predicted"/>
<gene>
    <name evidence="1" type="ORF">H9811_06810</name>
</gene>
<sequence>MRNLRFDAQRCTSIPYDSPPPGTARQLQRLAEEGRPGACMNCGFENACASRGCAILRTVSRMVATIERK</sequence>
<reference evidence="1" key="1">
    <citation type="journal article" date="2021" name="PeerJ">
        <title>Extensive microbial diversity within the chicken gut microbiome revealed by metagenomics and culture.</title>
        <authorList>
            <person name="Gilroy R."/>
            <person name="Ravi A."/>
            <person name="Getino M."/>
            <person name="Pursley I."/>
            <person name="Horton D.L."/>
            <person name="Alikhan N.F."/>
            <person name="Baker D."/>
            <person name="Gharbi K."/>
            <person name="Hall N."/>
            <person name="Watson M."/>
            <person name="Adriaenssens E.M."/>
            <person name="Foster-Nyarko E."/>
            <person name="Jarju S."/>
            <person name="Secka A."/>
            <person name="Antonio M."/>
            <person name="Oren A."/>
            <person name="Chaudhuri R.R."/>
            <person name="La Ragione R."/>
            <person name="Hildebrand F."/>
            <person name="Pallen M.J."/>
        </authorList>
    </citation>
    <scope>NUCLEOTIDE SEQUENCE</scope>
    <source>
        <strain evidence="1">ChiSxjej1B13-11774</strain>
    </source>
</reference>
<protein>
    <submittedName>
        <fullName evidence="1">Uncharacterized protein</fullName>
    </submittedName>
</protein>
<evidence type="ECO:0000313" key="2">
    <source>
        <dbReference type="Proteomes" id="UP000824048"/>
    </source>
</evidence>